<evidence type="ECO:0000313" key="1">
    <source>
        <dbReference type="EMBL" id="NVI43618.1"/>
    </source>
</evidence>
<dbReference type="EMBL" id="JAAOLE020000001">
    <property type="protein sequence ID" value="NVI43618.1"/>
    <property type="molecule type" value="Genomic_DNA"/>
</dbReference>
<organism evidence="1">
    <name type="scientific">Bradyrhizobium septentrionale</name>
    <dbReference type="NCBI Taxonomy" id="1404411"/>
    <lineage>
        <taxon>Bacteria</taxon>
        <taxon>Pseudomonadati</taxon>
        <taxon>Pseudomonadota</taxon>
        <taxon>Alphaproteobacteria</taxon>
        <taxon>Hyphomicrobiales</taxon>
        <taxon>Nitrobacteraceae</taxon>
        <taxon>Bradyrhizobium</taxon>
    </lineage>
</organism>
<dbReference type="InterPro" id="IPR013321">
    <property type="entry name" value="Arc_rbn_hlx_hlx"/>
</dbReference>
<gene>
    <name evidence="1" type="ORF">HAP48_011815</name>
</gene>
<dbReference type="RefSeq" id="WP_166208438.1">
    <property type="nucleotide sequence ID" value="NZ_CP088285.1"/>
</dbReference>
<accession>A0A974A084</accession>
<dbReference type="GO" id="GO:0006355">
    <property type="term" value="P:regulation of DNA-templated transcription"/>
    <property type="evidence" value="ECO:0007669"/>
    <property type="project" value="InterPro"/>
</dbReference>
<protein>
    <recommendedName>
        <fullName evidence="2">Ribbon-helix-helix protein CopG domain-containing protein</fullName>
    </recommendedName>
</protein>
<dbReference type="Gene3D" id="1.10.1220.10">
    <property type="entry name" value="Met repressor-like"/>
    <property type="match status" value="1"/>
</dbReference>
<sequence length="53" mass="6206">MRRKIVAALDDHDYEQLELLATLSRIKRPELLRRIIRAYLDKGNATLATERAK</sequence>
<reference evidence="1" key="1">
    <citation type="submission" date="2020-06" db="EMBL/GenBank/DDBJ databases">
        <title>Whole Genome Sequence of Bradyrhizobium sp. Strain 1S1.</title>
        <authorList>
            <person name="Bromfield E.S.P."/>
            <person name="Cloutier S."/>
        </authorList>
    </citation>
    <scope>NUCLEOTIDE SEQUENCE [LARGE SCALE GENOMIC DNA]</scope>
    <source>
        <strain evidence="1">1S1</strain>
    </source>
</reference>
<comment type="caution">
    <text evidence="1">The sequence shown here is derived from an EMBL/GenBank/DDBJ whole genome shotgun (WGS) entry which is preliminary data.</text>
</comment>
<evidence type="ECO:0008006" key="2">
    <source>
        <dbReference type="Google" id="ProtNLM"/>
    </source>
</evidence>
<proteinExistence type="predicted"/>
<dbReference type="AlphaFoldDB" id="A0A974A084"/>
<name>A0A974A084_9BRAD</name>